<reference evidence="5" key="1">
    <citation type="submission" date="2013-12" db="EMBL/GenBank/DDBJ databases">
        <title>The Genome Sequence of Aphanomyces astaci APO3.</title>
        <authorList>
            <consortium name="The Broad Institute Genomics Platform"/>
            <person name="Russ C."/>
            <person name="Tyler B."/>
            <person name="van West P."/>
            <person name="Dieguez-Uribeondo J."/>
            <person name="Young S.K."/>
            <person name="Zeng Q."/>
            <person name="Gargeya S."/>
            <person name="Fitzgerald M."/>
            <person name="Abouelleil A."/>
            <person name="Alvarado L."/>
            <person name="Chapman S.B."/>
            <person name="Gainer-Dewar J."/>
            <person name="Goldberg J."/>
            <person name="Griggs A."/>
            <person name="Gujja S."/>
            <person name="Hansen M."/>
            <person name="Howarth C."/>
            <person name="Imamovic A."/>
            <person name="Ireland A."/>
            <person name="Larimer J."/>
            <person name="McCowan C."/>
            <person name="Murphy C."/>
            <person name="Pearson M."/>
            <person name="Poon T.W."/>
            <person name="Priest M."/>
            <person name="Roberts A."/>
            <person name="Saif S."/>
            <person name="Shea T."/>
            <person name="Sykes S."/>
            <person name="Wortman J."/>
            <person name="Nusbaum C."/>
            <person name="Birren B."/>
        </authorList>
    </citation>
    <scope>NUCLEOTIDE SEQUENCE [LARGE SCALE GENOMIC DNA]</scope>
    <source>
        <strain evidence="5">APO3</strain>
    </source>
</reference>
<keyword evidence="1" id="KW-0677">Repeat</keyword>
<dbReference type="InterPro" id="IPR000157">
    <property type="entry name" value="TIR_dom"/>
</dbReference>
<dbReference type="AlphaFoldDB" id="W4G1U2"/>
<dbReference type="InterPro" id="IPR027417">
    <property type="entry name" value="P-loop_NTPase"/>
</dbReference>
<dbReference type="InterPro" id="IPR035897">
    <property type="entry name" value="Toll_tir_struct_dom_sf"/>
</dbReference>
<evidence type="ECO:0000259" key="3">
    <source>
        <dbReference type="PROSITE" id="PS50001"/>
    </source>
</evidence>
<proteinExistence type="predicted"/>
<dbReference type="OrthoDB" id="206617at2759"/>
<dbReference type="PANTHER" id="PTHR10039:SF17">
    <property type="entry name" value="FUNGAL STAND N-TERMINAL GOODBYE DOMAIN-CONTAINING PROTEIN-RELATED"/>
    <property type="match status" value="1"/>
</dbReference>
<organism evidence="5">
    <name type="scientific">Aphanomyces astaci</name>
    <name type="common">Crayfish plague agent</name>
    <dbReference type="NCBI Taxonomy" id="112090"/>
    <lineage>
        <taxon>Eukaryota</taxon>
        <taxon>Sar</taxon>
        <taxon>Stramenopiles</taxon>
        <taxon>Oomycota</taxon>
        <taxon>Saprolegniomycetes</taxon>
        <taxon>Saprolegniales</taxon>
        <taxon>Verrucalvaceae</taxon>
        <taxon>Aphanomyces</taxon>
    </lineage>
</organism>
<dbReference type="Pfam" id="PF25521">
    <property type="entry name" value="WHD_TANC1"/>
    <property type="match status" value="1"/>
</dbReference>
<dbReference type="PROSITE" id="PS50001">
    <property type="entry name" value="SH2"/>
    <property type="match status" value="1"/>
</dbReference>
<dbReference type="Pfam" id="PF00017">
    <property type="entry name" value="SH2"/>
    <property type="match status" value="1"/>
</dbReference>
<dbReference type="Gene3D" id="3.40.50.10140">
    <property type="entry name" value="Toll/interleukin-1 receptor homology (TIR) domain"/>
    <property type="match status" value="1"/>
</dbReference>
<dbReference type="CDD" id="cd00173">
    <property type="entry name" value="SH2"/>
    <property type="match status" value="1"/>
</dbReference>
<dbReference type="PANTHER" id="PTHR10039">
    <property type="entry name" value="AMELOGENIN"/>
    <property type="match status" value="1"/>
</dbReference>
<dbReference type="Pfam" id="PF24883">
    <property type="entry name" value="NPHP3_N"/>
    <property type="match status" value="1"/>
</dbReference>
<dbReference type="InterPro" id="IPR036860">
    <property type="entry name" value="SH2_dom_sf"/>
</dbReference>
<dbReference type="PROSITE" id="PS50104">
    <property type="entry name" value="TIR"/>
    <property type="match status" value="1"/>
</dbReference>
<dbReference type="STRING" id="112090.W4G1U2"/>
<dbReference type="SUPFAM" id="SSF52200">
    <property type="entry name" value="Toll/Interleukin receptor TIR domain"/>
    <property type="match status" value="1"/>
</dbReference>
<feature type="domain" description="TIR" evidence="4">
    <location>
        <begin position="73"/>
        <end position="211"/>
    </location>
</feature>
<keyword evidence="2" id="KW-0727">SH2 domain</keyword>
<sequence>MVFGSDSYHRIKEMQPQAQQQRACVKCHSAHVLVLEQRQLVVCGSCEYVAPVGQESATTPRLHNATLLIYDRPVLHIFLSYGHDRYQKVALALKDHLRSRGHVVWVDVEKLTPGCDWESGIADALTWVKEAQENGRVLLLMTPHALRRPDGYCLNEIARASSLKLNIFPVLVCDSEPPQSISMLPYFDLQSSLPRESPMAASEWDDLVATSMTSIPFQTKVLKLTGLLEACESMRSAMVTAIGGLDNLHLFHGGPTDTIDDARTPTYRKVLSPKHPCPSLHQPPTSAILDATPQPQATRYVFVFDDTSAPLALKLHADLTAQGFNIHPHVAPSPTDPHARRDAISWAAPGKMILFLTPQSVGRPHGVCLNDISAGMASGVGFVPVMVRPCEIPLSICRIQWLDLSDCLTHQLTNNNVVNDVKYAVRLPQLVTALRGNLDHDGQQARLFSIFSPFSFQAEISKFTQGFAGREWVMDQLTEWKASSSQTFWITGQIGTGKTAVAASVIQNQPEVRAFHLVSKEDEQTQNHRRCVLSLAYQLTTQLPDYAAFLQQGDQPLEEIVSVSCVAELVHSLLVVPLNAIAQPSTVPLVILIDGLDAFQDSNAVENCFVSSLAAAVRNLPPWVRWVLTSREDPSVMQKLQGLVPQVALDKCGHQTRDDMLKYLQLALVQFVANADKDVPAATLRFIVERSEGLFLYASHIVNALSQKRLTLDKLESFPVGMGGYLRQYFEDQFTALHYETSVRPLLEVLCAAFEPLHMSTLHNIMKWDSYAHRDFLGSFKSLLYVSDENELKPFHTSVFEWLEDAHAAGRFFVCAANGHERIGLWAWNQYDTVLRATTDISNINFELEPNESNADLFDELRAPIYIIRHALNHLHLAKTERSIECMQKFSSDENFQLARRLARLRDSGLESFFHGDIDRAVAHTLLATEGTQGAFLIRYSAKQKCYCASFIDKVVDGLPLIKHNIIYHLDSGAYCAVQPKEVQKATPIYPDLVSFVEAYQRKGILITAVPRDKGASLQVAVAKSE</sequence>
<dbReference type="SUPFAM" id="SSF52540">
    <property type="entry name" value="P-loop containing nucleoside triphosphate hydrolases"/>
    <property type="match status" value="1"/>
</dbReference>
<protein>
    <submittedName>
        <fullName evidence="5">Uncharacterized protein</fullName>
    </submittedName>
</protein>
<dbReference type="EMBL" id="KI913148">
    <property type="protein sequence ID" value="ETV73672.1"/>
    <property type="molecule type" value="Genomic_DNA"/>
</dbReference>
<dbReference type="SMART" id="SM00252">
    <property type="entry name" value="SH2"/>
    <property type="match status" value="1"/>
</dbReference>
<accession>W4G1U2</accession>
<dbReference type="InterPro" id="IPR058056">
    <property type="entry name" value="WH_TANC1/2"/>
</dbReference>
<evidence type="ECO:0000256" key="2">
    <source>
        <dbReference type="PROSITE-ProRule" id="PRU00191"/>
    </source>
</evidence>
<dbReference type="Pfam" id="PF13676">
    <property type="entry name" value="TIR_2"/>
    <property type="match status" value="1"/>
</dbReference>
<dbReference type="Gene3D" id="3.40.50.300">
    <property type="entry name" value="P-loop containing nucleotide triphosphate hydrolases"/>
    <property type="match status" value="1"/>
</dbReference>
<dbReference type="GO" id="GO:0007165">
    <property type="term" value="P:signal transduction"/>
    <property type="evidence" value="ECO:0007669"/>
    <property type="project" value="InterPro"/>
</dbReference>
<evidence type="ECO:0000256" key="1">
    <source>
        <dbReference type="ARBA" id="ARBA00022737"/>
    </source>
</evidence>
<feature type="domain" description="SH2" evidence="3">
    <location>
        <begin position="913"/>
        <end position="1022"/>
    </location>
</feature>
<dbReference type="RefSeq" id="XP_009837098.1">
    <property type="nucleotide sequence ID" value="XM_009838796.1"/>
</dbReference>
<gene>
    <name evidence="5" type="ORF">H257_11773</name>
</gene>
<dbReference type="GeneID" id="20813769"/>
<evidence type="ECO:0000313" key="5">
    <source>
        <dbReference type="EMBL" id="ETV73672.1"/>
    </source>
</evidence>
<evidence type="ECO:0000259" key="4">
    <source>
        <dbReference type="PROSITE" id="PS50104"/>
    </source>
</evidence>
<dbReference type="Gene3D" id="3.30.505.10">
    <property type="entry name" value="SH2 domain"/>
    <property type="match status" value="1"/>
</dbReference>
<name>W4G1U2_APHAT</name>
<dbReference type="VEuPathDB" id="FungiDB:H257_11773"/>
<dbReference type="InterPro" id="IPR000980">
    <property type="entry name" value="SH2"/>
</dbReference>
<dbReference type="SUPFAM" id="SSF55550">
    <property type="entry name" value="SH2 domain"/>
    <property type="match status" value="1"/>
</dbReference>
<dbReference type="InterPro" id="IPR056884">
    <property type="entry name" value="NPHP3-like_N"/>
</dbReference>